<sequence length="184" mass="20110">MRKFTSIALVASTTVVLTACSSNDHSMSQQQLAEYCGIDTAKLLEDMRSANPRVESVKIQDTDCTTQVVYKDETGQRHYAEADNHHMMSLLAAGGAGALLGYMMSGPGRSSFYDAQMRRRDRDRDHSTFFSPYIASNSRALGAYRTGRSASRINVSGRNGQVTTRSNPFRGTSSTARSSAYRGG</sequence>
<dbReference type="PROSITE" id="PS51257">
    <property type="entry name" value="PROKAR_LIPOPROTEIN"/>
    <property type="match status" value="1"/>
</dbReference>
<feature type="region of interest" description="Disordered" evidence="1">
    <location>
        <begin position="152"/>
        <end position="184"/>
    </location>
</feature>
<dbReference type="RefSeq" id="WP_090132828.1">
    <property type="nucleotide sequence ID" value="NZ_FOLY01000003.1"/>
</dbReference>
<evidence type="ECO:0008006" key="4">
    <source>
        <dbReference type="Google" id="ProtNLM"/>
    </source>
</evidence>
<keyword evidence="3" id="KW-1185">Reference proteome</keyword>
<name>A0A1I1JN41_9GAMM</name>
<accession>A0A1I1JN41</accession>
<protein>
    <recommendedName>
        <fullName evidence="4">Lipoprotein</fullName>
    </recommendedName>
</protein>
<dbReference type="STRING" id="402385.SAMN05421848_1667"/>
<evidence type="ECO:0000256" key="1">
    <source>
        <dbReference type="SAM" id="MobiDB-lite"/>
    </source>
</evidence>
<proteinExistence type="predicted"/>
<gene>
    <name evidence="2" type="ORF">SAMN05421848_1667</name>
</gene>
<organism evidence="2 3">
    <name type="scientific">Kushneria avicenniae</name>
    <dbReference type="NCBI Taxonomy" id="402385"/>
    <lineage>
        <taxon>Bacteria</taxon>
        <taxon>Pseudomonadati</taxon>
        <taxon>Pseudomonadota</taxon>
        <taxon>Gammaproteobacteria</taxon>
        <taxon>Oceanospirillales</taxon>
        <taxon>Halomonadaceae</taxon>
        <taxon>Kushneria</taxon>
    </lineage>
</organism>
<evidence type="ECO:0000313" key="2">
    <source>
        <dbReference type="EMBL" id="SFC50039.1"/>
    </source>
</evidence>
<dbReference type="AlphaFoldDB" id="A0A1I1JN41"/>
<evidence type="ECO:0000313" key="3">
    <source>
        <dbReference type="Proteomes" id="UP000199046"/>
    </source>
</evidence>
<dbReference type="EMBL" id="FOLY01000003">
    <property type="protein sequence ID" value="SFC50039.1"/>
    <property type="molecule type" value="Genomic_DNA"/>
</dbReference>
<reference evidence="3" key="1">
    <citation type="submission" date="2016-10" db="EMBL/GenBank/DDBJ databases">
        <authorList>
            <person name="Varghese N."/>
            <person name="Submissions S."/>
        </authorList>
    </citation>
    <scope>NUCLEOTIDE SEQUENCE [LARGE SCALE GENOMIC DNA]</scope>
    <source>
        <strain evidence="3">DSM 23439</strain>
    </source>
</reference>
<feature type="compositionally biased region" description="Polar residues" evidence="1">
    <location>
        <begin position="152"/>
        <end position="178"/>
    </location>
</feature>
<dbReference type="Proteomes" id="UP000199046">
    <property type="component" value="Unassembled WGS sequence"/>
</dbReference>